<gene>
    <name evidence="3" type="ORF">HRI96_03675</name>
</gene>
<dbReference type="AlphaFoldDB" id="A0A975EYQ1"/>
<feature type="signal peptide" evidence="2">
    <location>
        <begin position="1"/>
        <end position="20"/>
    </location>
</feature>
<dbReference type="PANTHER" id="PTHR30006:SF2">
    <property type="entry name" value="ABC TRANSPORTER SUBSTRATE-BINDING PROTEIN"/>
    <property type="match status" value="1"/>
</dbReference>
<dbReference type="Pfam" id="PF13343">
    <property type="entry name" value="SBP_bac_6"/>
    <property type="match status" value="1"/>
</dbReference>
<organism evidence="3 4">
    <name type="scientific">Treponema parvum</name>
    <dbReference type="NCBI Taxonomy" id="138851"/>
    <lineage>
        <taxon>Bacteria</taxon>
        <taxon>Pseudomonadati</taxon>
        <taxon>Spirochaetota</taxon>
        <taxon>Spirochaetia</taxon>
        <taxon>Spirochaetales</taxon>
        <taxon>Treponemataceae</taxon>
        <taxon>Treponema</taxon>
    </lineage>
</organism>
<protein>
    <submittedName>
        <fullName evidence="3">Extracellular solute-binding protein</fullName>
    </submittedName>
</protein>
<dbReference type="Gene3D" id="3.40.190.10">
    <property type="entry name" value="Periplasmic binding protein-like II"/>
    <property type="match status" value="2"/>
</dbReference>
<dbReference type="EMBL" id="CP054257">
    <property type="protein sequence ID" value="QTQ11375.1"/>
    <property type="molecule type" value="Genomic_DNA"/>
</dbReference>
<keyword evidence="1 2" id="KW-0732">Signal</keyword>
<reference evidence="3" key="1">
    <citation type="submission" date="2020-05" db="EMBL/GenBank/DDBJ databases">
        <authorList>
            <person name="Zeng H."/>
            <person name="Chan Y.K."/>
            <person name="Watt R.M."/>
        </authorList>
    </citation>
    <scope>NUCLEOTIDE SEQUENCE</scope>
    <source>
        <strain evidence="3">ATCC 700773</strain>
    </source>
</reference>
<dbReference type="GO" id="GO:0030976">
    <property type="term" value="F:thiamine pyrophosphate binding"/>
    <property type="evidence" value="ECO:0007669"/>
    <property type="project" value="TreeGrafter"/>
</dbReference>
<dbReference type="GO" id="GO:0030975">
    <property type="term" value="F:thiamine binding"/>
    <property type="evidence" value="ECO:0007669"/>
    <property type="project" value="TreeGrafter"/>
</dbReference>
<accession>A0A975EYQ1</accession>
<dbReference type="PANTHER" id="PTHR30006">
    <property type="entry name" value="THIAMINE-BINDING PERIPLASMIC PROTEIN-RELATED"/>
    <property type="match status" value="1"/>
</dbReference>
<name>A0A975EYQ1_9SPIR</name>
<evidence type="ECO:0000256" key="2">
    <source>
        <dbReference type="SAM" id="SignalP"/>
    </source>
</evidence>
<dbReference type="GO" id="GO:0015888">
    <property type="term" value="P:thiamine transport"/>
    <property type="evidence" value="ECO:0007669"/>
    <property type="project" value="TreeGrafter"/>
</dbReference>
<evidence type="ECO:0000313" key="3">
    <source>
        <dbReference type="EMBL" id="QTQ11375.1"/>
    </source>
</evidence>
<dbReference type="PIRSF" id="PIRSF002825">
    <property type="entry name" value="CfbpA"/>
    <property type="match status" value="1"/>
</dbReference>
<dbReference type="RefSeq" id="WP_210118170.1">
    <property type="nucleotide sequence ID" value="NZ_CP054257.1"/>
</dbReference>
<dbReference type="InterPro" id="IPR026045">
    <property type="entry name" value="Ferric-bd"/>
</dbReference>
<proteinExistence type="predicted"/>
<reference evidence="3" key="2">
    <citation type="journal article" date="2021" name="Microbiol. Resour. Announc.">
        <title>Complete Genome Sequences of Three Human Oral Treponema parvum Isolates.</title>
        <authorList>
            <person name="Zeng H."/>
            <person name="Watt R.M."/>
        </authorList>
    </citation>
    <scope>NUCLEOTIDE SEQUENCE</scope>
    <source>
        <strain evidence="3">ATCC 700773</strain>
    </source>
</reference>
<evidence type="ECO:0000256" key="1">
    <source>
        <dbReference type="ARBA" id="ARBA00022729"/>
    </source>
</evidence>
<feature type="chain" id="PRO_5037915078" evidence="2">
    <location>
        <begin position="21"/>
        <end position="331"/>
    </location>
</feature>
<dbReference type="Proteomes" id="UP000671995">
    <property type="component" value="Chromosome"/>
</dbReference>
<dbReference type="GO" id="GO:0030288">
    <property type="term" value="C:outer membrane-bounded periplasmic space"/>
    <property type="evidence" value="ECO:0007669"/>
    <property type="project" value="TreeGrafter"/>
</dbReference>
<sequence length="331" mass="36426">MKKILFAVLACTLLSGAVFSKGGNDKADEPPKELVVWSAASEDEAQALVAAFTKLHPEISTSIIRAGSGELLTRLNAEQPRPSGDVLMGIARESFDMAYELFRPYKTANHANIGENVRDPVAVPKYYGFSMPLQALMVNTNLLKPEDYPKTWKDLINPKYKGEIVLANPTLSGSAYAQLYMWYKFYGEDFVRTIAQTVVFNTSSTAGPEAVARGEYAITATGEANIAKYMEKGNPVTFVYPSDGTGARFDASGIIDHGPNPKAAELFMDFLTSKEAYQIIYDTRGRRVVIAGIPGPKHLPPLDKIKLVEYDAKEAAELREELTSKFSDMMK</sequence>
<dbReference type="SUPFAM" id="SSF53850">
    <property type="entry name" value="Periplasmic binding protein-like II"/>
    <property type="match status" value="1"/>
</dbReference>
<evidence type="ECO:0000313" key="4">
    <source>
        <dbReference type="Proteomes" id="UP000671995"/>
    </source>
</evidence>